<feature type="compositionally biased region" description="Basic and acidic residues" evidence="1">
    <location>
        <begin position="19"/>
        <end position="34"/>
    </location>
</feature>
<keyword evidence="3" id="KW-1185">Reference proteome</keyword>
<dbReference type="Proteomes" id="UP000320762">
    <property type="component" value="Unassembled WGS sequence"/>
</dbReference>
<sequence length="345" mass="38174">MTRGRAAKRQGTPVIVPARRSERIRLRKENEALRATKQASQRAAKLAARKGDPRQSASPSDRHTSEETASTLSDGNEKDTLSTRDLTYGQSRVPQVVAATISAQGNIDGNTARPPRGPLIAISPLGEICVITLFDNGNGIVQDMHVMGRATPAMVIRGLEIVMGLEPTTLYIDTRLNRVFVDVAIHTAYDRFKCAFVPMLEDLKRLLMALQHVNIASADGPGVLRSRDGKFFHHEKVFPRAVRQFHFVPFSTWSDNTPITRRLSIDKRECQVYYAPFSTGPDNNEEALPIVEMHCSPYFVAWQAFVALSKPGTRAPKYIKHEANLIVAIGQAMMKYMTAGSASAM</sequence>
<dbReference type="STRING" id="97359.A0A550CF69"/>
<reference evidence="2 3" key="1">
    <citation type="journal article" date="2019" name="New Phytol.">
        <title>Comparative genomics reveals unique wood-decay strategies and fruiting body development in the Schizophyllaceae.</title>
        <authorList>
            <person name="Almasi E."/>
            <person name="Sahu N."/>
            <person name="Krizsan K."/>
            <person name="Balint B."/>
            <person name="Kovacs G.M."/>
            <person name="Kiss B."/>
            <person name="Cseklye J."/>
            <person name="Drula E."/>
            <person name="Henrissat B."/>
            <person name="Nagy I."/>
            <person name="Chovatia M."/>
            <person name="Adam C."/>
            <person name="LaButti K."/>
            <person name="Lipzen A."/>
            <person name="Riley R."/>
            <person name="Grigoriev I.V."/>
            <person name="Nagy L.G."/>
        </authorList>
    </citation>
    <scope>NUCLEOTIDE SEQUENCE [LARGE SCALE GENOMIC DNA]</scope>
    <source>
        <strain evidence="2 3">NL-1724</strain>
    </source>
</reference>
<dbReference type="EMBL" id="VDMD01000009">
    <property type="protein sequence ID" value="TRM63441.1"/>
    <property type="molecule type" value="Genomic_DNA"/>
</dbReference>
<proteinExistence type="predicted"/>
<dbReference type="OrthoDB" id="3045068at2759"/>
<dbReference type="AlphaFoldDB" id="A0A550CF69"/>
<gene>
    <name evidence="2" type="ORF">BD626DRAFT_431198</name>
</gene>
<evidence type="ECO:0000313" key="2">
    <source>
        <dbReference type="EMBL" id="TRM63441.1"/>
    </source>
</evidence>
<comment type="caution">
    <text evidence="2">The sequence shown here is derived from an EMBL/GenBank/DDBJ whole genome shotgun (WGS) entry which is preliminary data.</text>
</comment>
<name>A0A550CF69_9AGAR</name>
<accession>A0A550CF69</accession>
<evidence type="ECO:0000313" key="3">
    <source>
        <dbReference type="Proteomes" id="UP000320762"/>
    </source>
</evidence>
<organism evidence="2 3">
    <name type="scientific">Schizophyllum amplum</name>
    <dbReference type="NCBI Taxonomy" id="97359"/>
    <lineage>
        <taxon>Eukaryota</taxon>
        <taxon>Fungi</taxon>
        <taxon>Dikarya</taxon>
        <taxon>Basidiomycota</taxon>
        <taxon>Agaricomycotina</taxon>
        <taxon>Agaricomycetes</taxon>
        <taxon>Agaricomycetidae</taxon>
        <taxon>Agaricales</taxon>
        <taxon>Schizophyllaceae</taxon>
        <taxon>Schizophyllum</taxon>
    </lineage>
</organism>
<evidence type="ECO:0000256" key="1">
    <source>
        <dbReference type="SAM" id="MobiDB-lite"/>
    </source>
</evidence>
<protein>
    <submittedName>
        <fullName evidence="2">Uncharacterized protein</fullName>
    </submittedName>
</protein>
<feature type="region of interest" description="Disordered" evidence="1">
    <location>
        <begin position="1"/>
        <end position="87"/>
    </location>
</feature>